<name>A0A9W6ULJ1_9ACTN</name>
<dbReference type="OrthoDB" id="3542430at2"/>
<accession>A0A9W6ULJ1</accession>
<gene>
    <name evidence="1" type="ORF">Kpho01_24870</name>
</gene>
<dbReference type="Proteomes" id="UP001165143">
    <property type="component" value="Unassembled WGS sequence"/>
</dbReference>
<dbReference type="RefSeq" id="WP_033255160.1">
    <property type="nucleotide sequence ID" value="NZ_BSRX01000012.1"/>
</dbReference>
<sequence>MERDTFRYVGDFREWGHGRPDGPSIRAAVRAAPGEDEPELLRYLRGGALLYATPSAVPDVLGPAGAVIGGLHLFTDGRWLWFSDLAHYVERHHVVLDPDFLAHARGNGWVVPVLDDDDLQAVPAAILAGGAG</sequence>
<reference evidence="1" key="1">
    <citation type="submission" date="2023-02" db="EMBL/GenBank/DDBJ databases">
        <title>Kitasatospora phosalacinea NBRC 14362.</title>
        <authorList>
            <person name="Ichikawa N."/>
            <person name="Sato H."/>
            <person name="Tonouchi N."/>
        </authorList>
    </citation>
    <scope>NUCLEOTIDE SEQUENCE</scope>
    <source>
        <strain evidence="1">NBRC 14362</strain>
    </source>
</reference>
<comment type="caution">
    <text evidence="1">The sequence shown here is derived from an EMBL/GenBank/DDBJ whole genome shotgun (WGS) entry which is preliminary data.</text>
</comment>
<proteinExistence type="predicted"/>
<dbReference type="AlphaFoldDB" id="A0A9W6ULJ1"/>
<evidence type="ECO:0000313" key="2">
    <source>
        <dbReference type="Proteomes" id="UP001165143"/>
    </source>
</evidence>
<dbReference type="EMBL" id="BSRX01000012">
    <property type="protein sequence ID" value="GLW54476.1"/>
    <property type="molecule type" value="Genomic_DNA"/>
</dbReference>
<organism evidence="1 2">
    <name type="scientific">Kitasatospora phosalacinea</name>
    <dbReference type="NCBI Taxonomy" id="2065"/>
    <lineage>
        <taxon>Bacteria</taxon>
        <taxon>Bacillati</taxon>
        <taxon>Actinomycetota</taxon>
        <taxon>Actinomycetes</taxon>
        <taxon>Kitasatosporales</taxon>
        <taxon>Streptomycetaceae</taxon>
        <taxon>Kitasatospora</taxon>
    </lineage>
</organism>
<evidence type="ECO:0000313" key="1">
    <source>
        <dbReference type="EMBL" id="GLW54476.1"/>
    </source>
</evidence>
<protein>
    <submittedName>
        <fullName evidence="1">Uncharacterized protein</fullName>
    </submittedName>
</protein>